<evidence type="ECO:0000313" key="3">
    <source>
        <dbReference type="Proteomes" id="UP001597076"/>
    </source>
</evidence>
<reference evidence="2 3" key="1">
    <citation type="journal article" date="2019" name="Int. J. Syst. Evol. Microbiol.">
        <title>The Global Catalogue of Microorganisms (GCM) 10K type strain sequencing project: providing services to taxonomists for standard genome sequencing and annotation.</title>
        <authorList>
            <consortium name="The Broad Institute Genomics Platform"/>
            <consortium name="The Broad Institute Genome Sequencing Center for Infectious Disease"/>
            <person name="Wu L."/>
            <person name="Ma J."/>
        </authorList>
    </citation>
    <scope>NUCLEOTIDE SEQUENCE [LARGE SCALE GENOMIC DNA]</scope>
    <source>
        <strain evidence="2 3">CGMCC 1.12230</strain>
    </source>
</reference>
<evidence type="ECO:0000256" key="1">
    <source>
        <dbReference type="SAM" id="MobiDB-lite"/>
    </source>
</evidence>
<feature type="non-terminal residue" evidence="2">
    <location>
        <position position="67"/>
    </location>
</feature>
<keyword evidence="2" id="KW-0808">Transferase</keyword>
<accession>A0ABD6BLA7</accession>
<keyword evidence="2" id="KW-0418">Kinase</keyword>
<protein>
    <submittedName>
        <fullName evidence="2">Diacylglycerol kinase family lipid kinase</fullName>
    </submittedName>
</protein>
<dbReference type="GO" id="GO:0016301">
    <property type="term" value="F:kinase activity"/>
    <property type="evidence" value="ECO:0007669"/>
    <property type="project" value="UniProtKB-KW"/>
</dbReference>
<evidence type="ECO:0000313" key="2">
    <source>
        <dbReference type="EMBL" id="MFD1565746.1"/>
    </source>
</evidence>
<dbReference type="Proteomes" id="UP001597076">
    <property type="component" value="Unassembled WGS sequence"/>
</dbReference>
<feature type="region of interest" description="Disordered" evidence="1">
    <location>
        <begin position="1"/>
        <end position="67"/>
    </location>
</feature>
<feature type="compositionally biased region" description="Basic and acidic residues" evidence="1">
    <location>
        <begin position="51"/>
        <end position="67"/>
    </location>
</feature>
<organism evidence="2 3">
    <name type="scientific">Haloarchaeobius amylolyticus</name>
    <dbReference type="NCBI Taxonomy" id="1198296"/>
    <lineage>
        <taxon>Archaea</taxon>
        <taxon>Methanobacteriati</taxon>
        <taxon>Methanobacteriota</taxon>
        <taxon>Stenosarchaea group</taxon>
        <taxon>Halobacteria</taxon>
        <taxon>Halobacteriales</taxon>
        <taxon>Halorubellaceae</taxon>
        <taxon>Haloarchaeobius</taxon>
    </lineage>
</organism>
<comment type="caution">
    <text evidence="2">The sequence shown here is derived from an EMBL/GenBank/DDBJ whole genome shotgun (WGS) entry which is preliminary data.</text>
</comment>
<dbReference type="AlphaFoldDB" id="A0ABD6BLA7"/>
<sequence>MSRDMQSTGSDGRTDGDRVLVLNPVSGDGNHVDDVVELGTEHGFDIQKTTESGDAKRVARERAPDAD</sequence>
<keyword evidence="3" id="KW-1185">Reference proteome</keyword>
<name>A0ABD6BLA7_9EURY</name>
<gene>
    <name evidence="2" type="ORF">ACFR99_19670</name>
</gene>
<feature type="compositionally biased region" description="Polar residues" evidence="1">
    <location>
        <begin position="1"/>
        <end position="11"/>
    </location>
</feature>
<feature type="compositionally biased region" description="Basic and acidic residues" evidence="1">
    <location>
        <begin position="30"/>
        <end position="45"/>
    </location>
</feature>
<proteinExistence type="predicted"/>
<dbReference type="EMBL" id="JBHUDI010000011">
    <property type="protein sequence ID" value="MFD1565746.1"/>
    <property type="molecule type" value="Genomic_DNA"/>
</dbReference>